<dbReference type="AlphaFoldDB" id="A0AB39RWH5"/>
<evidence type="ECO:0000313" key="1">
    <source>
        <dbReference type="EMBL" id="XDQ57950.1"/>
    </source>
</evidence>
<accession>A0AB39RWH5</accession>
<dbReference type="RefSeq" id="WP_369251010.1">
    <property type="nucleotide sequence ID" value="NZ_CP163443.1"/>
</dbReference>
<sequence>MNLVTQVFALIAALTHIVAGALERFFYERPIVARRPGPGTSARDRSAGYGSALIQNRHMNLRGGT</sequence>
<dbReference type="EMBL" id="CP163443">
    <property type="protein sequence ID" value="XDQ57950.1"/>
    <property type="molecule type" value="Genomic_DNA"/>
</dbReference>
<organism evidence="1">
    <name type="scientific">Streptomyces sp. R41</name>
    <dbReference type="NCBI Taxonomy" id="3238632"/>
    <lineage>
        <taxon>Bacteria</taxon>
        <taxon>Bacillati</taxon>
        <taxon>Actinomycetota</taxon>
        <taxon>Actinomycetes</taxon>
        <taxon>Kitasatosporales</taxon>
        <taxon>Streptomycetaceae</taxon>
        <taxon>Streptomyces</taxon>
    </lineage>
</organism>
<reference evidence="1" key="1">
    <citation type="submission" date="2024-07" db="EMBL/GenBank/DDBJ databases">
        <authorList>
            <person name="Yu S.T."/>
        </authorList>
    </citation>
    <scope>NUCLEOTIDE SEQUENCE</scope>
    <source>
        <strain evidence="1">R41</strain>
    </source>
</reference>
<name>A0AB39RWH5_9ACTN</name>
<gene>
    <name evidence="1" type="ORF">AB5J53_43040</name>
</gene>
<protein>
    <submittedName>
        <fullName evidence="1">Uncharacterized protein</fullName>
    </submittedName>
</protein>
<proteinExistence type="predicted"/>